<sequence length="298" mass="32746">MSCPACGSSAVHVGPASRRTEIVVARCSSCRAQFIVEETKAPTEVVTTDEVSVEYVADWVEKKREGVGPAVWREKLDWLAKEVAHLDKPKLYDVGAGAGEFLSVARDEYGFVVAGNDILEGAIAVARELSGIDLDLGDLSEQEHEDEFDVVTMWCVLAHVRDGERMMREVHQMLAPGGVLFLQTPHNTVADRASYAAKVATGGRVARVSDRRLAGHHRILHTQDSIRILLERVGFTDIVVEPQIRYPMSSVAYLHSLRAPSWSLKPVSWAMDKAIASGGVPRITLDVQARKPRRPTDG</sequence>
<name>A0A316TMA2_9ACTN</name>
<keyword evidence="2" id="KW-1185">Reference proteome</keyword>
<dbReference type="Pfam" id="PF13489">
    <property type="entry name" value="Methyltransf_23"/>
    <property type="match status" value="1"/>
</dbReference>
<reference evidence="1 2" key="1">
    <citation type="submission" date="2018-05" db="EMBL/GenBank/DDBJ databases">
        <title>Nocardioides silvaticus genome.</title>
        <authorList>
            <person name="Li C."/>
            <person name="Wang G."/>
        </authorList>
    </citation>
    <scope>NUCLEOTIDE SEQUENCE [LARGE SCALE GENOMIC DNA]</scope>
    <source>
        <strain evidence="1 2">CCTCC AB 2018079</strain>
    </source>
</reference>
<dbReference type="SUPFAM" id="SSF53335">
    <property type="entry name" value="S-adenosyl-L-methionine-dependent methyltransferases"/>
    <property type="match status" value="1"/>
</dbReference>
<dbReference type="InterPro" id="IPR029063">
    <property type="entry name" value="SAM-dependent_MTases_sf"/>
</dbReference>
<protein>
    <recommendedName>
        <fullName evidence="3">Class I SAM-dependent methyltransferase</fullName>
    </recommendedName>
</protein>
<dbReference type="OrthoDB" id="189743at2"/>
<dbReference type="PANTHER" id="PTHR43861">
    <property type="entry name" value="TRANS-ACONITATE 2-METHYLTRANSFERASE-RELATED"/>
    <property type="match status" value="1"/>
</dbReference>
<gene>
    <name evidence="1" type="ORF">DJ010_04775</name>
</gene>
<organism evidence="1 2">
    <name type="scientific">Nocardioides silvaticus</name>
    <dbReference type="NCBI Taxonomy" id="2201891"/>
    <lineage>
        <taxon>Bacteria</taxon>
        <taxon>Bacillati</taxon>
        <taxon>Actinomycetota</taxon>
        <taxon>Actinomycetes</taxon>
        <taxon>Propionibacteriales</taxon>
        <taxon>Nocardioidaceae</taxon>
        <taxon>Nocardioides</taxon>
    </lineage>
</organism>
<proteinExistence type="predicted"/>
<evidence type="ECO:0008006" key="3">
    <source>
        <dbReference type="Google" id="ProtNLM"/>
    </source>
</evidence>
<comment type="caution">
    <text evidence="1">The sequence shown here is derived from an EMBL/GenBank/DDBJ whole genome shotgun (WGS) entry which is preliminary data.</text>
</comment>
<evidence type="ECO:0000313" key="2">
    <source>
        <dbReference type="Proteomes" id="UP000245507"/>
    </source>
</evidence>
<dbReference type="RefSeq" id="WP_109692423.1">
    <property type="nucleotide sequence ID" value="NZ_QGDD01000001.1"/>
</dbReference>
<dbReference type="Gene3D" id="3.40.50.150">
    <property type="entry name" value="Vaccinia Virus protein VP39"/>
    <property type="match status" value="1"/>
</dbReference>
<evidence type="ECO:0000313" key="1">
    <source>
        <dbReference type="EMBL" id="PWN04918.1"/>
    </source>
</evidence>
<dbReference type="CDD" id="cd02440">
    <property type="entry name" value="AdoMet_MTases"/>
    <property type="match status" value="1"/>
</dbReference>
<accession>A0A316TMA2</accession>
<dbReference type="EMBL" id="QGDD01000001">
    <property type="protein sequence ID" value="PWN04918.1"/>
    <property type="molecule type" value="Genomic_DNA"/>
</dbReference>
<dbReference type="AlphaFoldDB" id="A0A316TMA2"/>
<dbReference type="Proteomes" id="UP000245507">
    <property type="component" value="Unassembled WGS sequence"/>
</dbReference>